<evidence type="ECO:0000256" key="9">
    <source>
        <dbReference type="ARBA" id="ARBA00022723"/>
    </source>
</evidence>
<evidence type="ECO:0000259" key="16">
    <source>
        <dbReference type="PROSITE" id="PS51379"/>
    </source>
</evidence>
<dbReference type="SUPFAM" id="SSF54292">
    <property type="entry name" value="2Fe-2S ferredoxin-like"/>
    <property type="match status" value="1"/>
</dbReference>
<comment type="catalytic activity">
    <reaction evidence="14">
        <text>a quinone + succinate = fumarate + a quinol</text>
        <dbReference type="Rhea" id="RHEA:40523"/>
        <dbReference type="ChEBI" id="CHEBI:24646"/>
        <dbReference type="ChEBI" id="CHEBI:29806"/>
        <dbReference type="ChEBI" id="CHEBI:30031"/>
        <dbReference type="ChEBI" id="CHEBI:132124"/>
        <dbReference type="EC" id="1.3.5.1"/>
    </reaction>
</comment>
<keyword evidence="12 14" id="KW-0411">Iron-sulfur</keyword>
<dbReference type="InterPro" id="IPR036010">
    <property type="entry name" value="2Fe-2S_ferredoxin-like_sf"/>
</dbReference>
<gene>
    <name evidence="17" type="ORF">BLTE_25000</name>
</gene>
<evidence type="ECO:0000313" key="18">
    <source>
        <dbReference type="Proteomes" id="UP000266934"/>
    </source>
</evidence>
<dbReference type="Pfam" id="PF13085">
    <property type="entry name" value="Fer2_3"/>
    <property type="match status" value="1"/>
</dbReference>
<dbReference type="InterPro" id="IPR050573">
    <property type="entry name" value="SDH/FRD_Iron-Sulfur"/>
</dbReference>
<evidence type="ECO:0000256" key="11">
    <source>
        <dbReference type="ARBA" id="ARBA00023004"/>
    </source>
</evidence>
<dbReference type="InterPro" id="IPR006058">
    <property type="entry name" value="2Fe2S_fd_BS"/>
</dbReference>
<evidence type="ECO:0000256" key="7">
    <source>
        <dbReference type="ARBA" id="ARBA00022532"/>
    </source>
</evidence>
<keyword evidence="10" id="KW-0560">Oxidoreductase</keyword>
<dbReference type="InterPro" id="IPR017896">
    <property type="entry name" value="4Fe4S_Fe-S-bd"/>
</dbReference>
<evidence type="ECO:0000256" key="2">
    <source>
        <dbReference type="ARBA" id="ARBA00009433"/>
    </source>
</evidence>
<dbReference type="InterPro" id="IPR009051">
    <property type="entry name" value="Helical_ferredxn"/>
</dbReference>
<dbReference type="InterPro" id="IPR001041">
    <property type="entry name" value="2Fe-2S_ferredoxin-type"/>
</dbReference>
<dbReference type="GO" id="GO:0051539">
    <property type="term" value="F:4 iron, 4 sulfur cluster binding"/>
    <property type="evidence" value="ECO:0007669"/>
    <property type="project" value="UniProtKB-KW"/>
</dbReference>
<dbReference type="PANTHER" id="PTHR11921:SF29">
    <property type="entry name" value="SUCCINATE DEHYDROGENASE [UBIQUINONE] IRON-SULFUR SUBUNIT, MITOCHONDRIAL"/>
    <property type="match status" value="1"/>
</dbReference>
<dbReference type="AlphaFoldDB" id="A0A348G2N2"/>
<evidence type="ECO:0000256" key="4">
    <source>
        <dbReference type="ARBA" id="ARBA00012792"/>
    </source>
</evidence>
<organism evidence="17 18">
    <name type="scientific">Blastochloris tepida</name>
    <dbReference type="NCBI Taxonomy" id="2233851"/>
    <lineage>
        <taxon>Bacteria</taxon>
        <taxon>Pseudomonadati</taxon>
        <taxon>Pseudomonadota</taxon>
        <taxon>Alphaproteobacteria</taxon>
        <taxon>Hyphomicrobiales</taxon>
        <taxon>Blastochloridaceae</taxon>
        <taxon>Blastochloris</taxon>
    </lineage>
</organism>
<dbReference type="InterPro" id="IPR017900">
    <property type="entry name" value="4Fe4S_Fe_S_CS"/>
</dbReference>
<dbReference type="GO" id="GO:0051537">
    <property type="term" value="F:2 iron, 2 sulfur cluster binding"/>
    <property type="evidence" value="ECO:0007669"/>
    <property type="project" value="UniProtKB-KW"/>
</dbReference>
<keyword evidence="8 14" id="KW-0001">2Fe-2S</keyword>
<dbReference type="NCBIfam" id="NF004616">
    <property type="entry name" value="PRK05950.1"/>
    <property type="match status" value="1"/>
</dbReference>
<dbReference type="PROSITE" id="PS00197">
    <property type="entry name" value="2FE2S_FER_1"/>
    <property type="match status" value="1"/>
</dbReference>
<evidence type="ECO:0000256" key="14">
    <source>
        <dbReference type="RuleBase" id="RU361237"/>
    </source>
</evidence>
<keyword evidence="13 14" id="KW-0003">3Fe-4S</keyword>
<evidence type="ECO:0000259" key="15">
    <source>
        <dbReference type="PROSITE" id="PS51085"/>
    </source>
</evidence>
<dbReference type="EMBL" id="AP018907">
    <property type="protein sequence ID" value="BBF93815.1"/>
    <property type="molecule type" value="Genomic_DNA"/>
</dbReference>
<evidence type="ECO:0000256" key="10">
    <source>
        <dbReference type="ARBA" id="ARBA00023002"/>
    </source>
</evidence>
<dbReference type="KEGG" id="blag:BLTE_25000"/>
<evidence type="ECO:0000256" key="3">
    <source>
        <dbReference type="ARBA" id="ARBA00011294"/>
    </source>
</evidence>
<keyword evidence="9 14" id="KW-0479">Metal-binding</keyword>
<keyword evidence="7" id="KW-0816">Tricarboxylic acid cycle</keyword>
<comment type="cofactor">
    <cofactor evidence="14">
        <name>[3Fe-4S] cluster</name>
        <dbReference type="ChEBI" id="CHEBI:21137"/>
    </cofactor>
    <text evidence="14">Binds 1 [3Fe-4S] cluster.</text>
</comment>
<dbReference type="PROSITE" id="PS00198">
    <property type="entry name" value="4FE4S_FER_1"/>
    <property type="match status" value="1"/>
</dbReference>
<proteinExistence type="inferred from homology"/>
<dbReference type="PROSITE" id="PS51379">
    <property type="entry name" value="4FE4S_FER_2"/>
    <property type="match status" value="1"/>
</dbReference>
<evidence type="ECO:0000256" key="1">
    <source>
        <dbReference type="ARBA" id="ARBA00004894"/>
    </source>
</evidence>
<dbReference type="NCBIfam" id="NF009051">
    <property type="entry name" value="PRK12385.1"/>
    <property type="match status" value="1"/>
</dbReference>
<dbReference type="NCBIfam" id="TIGR00384">
    <property type="entry name" value="dhsB"/>
    <property type="match status" value="1"/>
</dbReference>
<dbReference type="GO" id="GO:0008177">
    <property type="term" value="F:succinate dehydrogenase (quinone) activity"/>
    <property type="evidence" value="ECO:0007669"/>
    <property type="project" value="UniProtKB-EC"/>
</dbReference>
<keyword evidence="11 14" id="KW-0408">Iron</keyword>
<protein>
    <recommendedName>
        <fullName evidence="5 14">Succinate dehydrogenase iron-sulfur subunit</fullName>
        <ecNumber evidence="4 14">1.3.5.1</ecNumber>
    </recommendedName>
</protein>
<feature type="domain" description="4Fe-4S ferredoxin-type" evidence="16">
    <location>
        <begin position="145"/>
        <end position="174"/>
    </location>
</feature>
<dbReference type="EC" id="1.3.5.1" evidence="4 14"/>
<dbReference type="SUPFAM" id="SSF46548">
    <property type="entry name" value="alpha-helical ferredoxin"/>
    <property type="match status" value="1"/>
</dbReference>
<evidence type="ECO:0000256" key="12">
    <source>
        <dbReference type="ARBA" id="ARBA00023014"/>
    </source>
</evidence>
<comment type="similarity">
    <text evidence="2 14">Belongs to the succinate dehydrogenase/fumarate reductase iron-sulfur protein family.</text>
</comment>
<dbReference type="Gene3D" id="1.10.1060.10">
    <property type="entry name" value="Alpha-helical ferredoxin"/>
    <property type="match status" value="1"/>
</dbReference>
<dbReference type="InterPro" id="IPR004489">
    <property type="entry name" value="Succ_DH/fum_Rdtase_Fe-S"/>
</dbReference>
<dbReference type="PROSITE" id="PS51085">
    <property type="entry name" value="2FE2S_FER_2"/>
    <property type="match status" value="1"/>
</dbReference>
<dbReference type="GO" id="GO:0022904">
    <property type="term" value="P:respiratory electron transport chain"/>
    <property type="evidence" value="ECO:0007669"/>
    <property type="project" value="TreeGrafter"/>
</dbReference>
<reference evidence="17 18" key="1">
    <citation type="submission" date="2018-08" db="EMBL/GenBank/DDBJ databases">
        <title>Complete genome sequencing of Blastochloris tepida GI.</title>
        <authorList>
            <person name="Tsukatani Y."/>
            <person name="Mori H."/>
        </authorList>
    </citation>
    <scope>NUCLEOTIDE SEQUENCE [LARGE SCALE GENOMIC DNA]</scope>
    <source>
        <strain evidence="17 18">GI</strain>
    </source>
</reference>
<comment type="pathway">
    <text evidence="1">Carbohydrate metabolism; tricarboxylic acid cycle; fumarate from succinate (bacterial route): step 1/1.</text>
</comment>
<dbReference type="CDD" id="cd00207">
    <property type="entry name" value="fer2"/>
    <property type="match status" value="1"/>
</dbReference>
<dbReference type="InterPro" id="IPR012675">
    <property type="entry name" value="Beta-grasp_dom_sf"/>
</dbReference>
<dbReference type="Pfam" id="PF13237">
    <property type="entry name" value="Fer4_10"/>
    <property type="match status" value="1"/>
</dbReference>
<sequence>MVHMTDTRTIRIEALRFNPETDSAPRLQRYDVPFTPDMSVLQGLQYIKDHLDGSLTFRWSCRMAVCGSCGMMINGRPHLSCETFLRDLYPGPVRVEPLDHFPVQRDLAIDQAGFLDKLAAIKPYIVSAKDKPLSEGPSRQTPAQLDAYYQYSQCINCLLCYAACPQFGLNPDFIGPAALSLLHRYNLDSRDIGWSVRADVANAEVGVWECTVVGYCSEVCPKGVDPMHAVNENKVNSALDYLGVKRLLGGR</sequence>
<name>A0A348G2N2_9HYPH</name>
<dbReference type="Gene3D" id="3.10.20.30">
    <property type="match status" value="1"/>
</dbReference>
<evidence type="ECO:0000256" key="8">
    <source>
        <dbReference type="ARBA" id="ARBA00022714"/>
    </source>
</evidence>
<accession>A0A348G2N2</accession>
<dbReference type="GO" id="GO:0051538">
    <property type="term" value="F:3 iron, 4 sulfur cluster binding"/>
    <property type="evidence" value="ECO:0007669"/>
    <property type="project" value="UniProtKB-KW"/>
</dbReference>
<comment type="cofactor">
    <cofactor evidence="14">
        <name>[4Fe-4S] cluster</name>
        <dbReference type="ChEBI" id="CHEBI:49883"/>
    </cofactor>
    <text evidence="14">Binds 1 [4Fe-4S] cluster.</text>
</comment>
<evidence type="ECO:0000256" key="13">
    <source>
        <dbReference type="ARBA" id="ARBA00023291"/>
    </source>
</evidence>
<dbReference type="PANTHER" id="PTHR11921">
    <property type="entry name" value="SUCCINATE DEHYDROGENASE IRON-SULFUR PROTEIN"/>
    <property type="match status" value="1"/>
</dbReference>
<evidence type="ECO:0000256" key="5">
    <source>
        <dbReference type="ARBA" id="ARBA00022131"/>
    </source>
</evidence>
<evidence type="ECO:0000313" key="17">
    <source>
        <dbReference type="EMBL" id="BBF93815.1"/>
    </source>
</evidence>
<comment type="subunit">
    <text evidence="3">Part of an enzyme complex containing four subunits: a flavoprotein, an iron-sulfur, cytochrome b-556, and a hydrophobic anchor protein.</text>
</comment>
<feature type="domain" description="2Fe-2S ferredoxin-type" evidence="15">
    <location>
        <begin position="13"/>
        <end position="101"/>
    </location>
</feature>
<dbReference type="GO" id="GO:0046872">
    <property type="term" value="F:metal ion binding"/>
    <property type="evidence" value="ECO:0007669"/>
    <property type="project" value="UniProtKB-KW"/>
</dbReference>
<keyword evidence="6 14" id="KW-0004">4Fe-4S</keyword>
<dbReference type="UniPathway" id="UPA00223">
    <property type="reaction ID" value="UER01005"/>
</dbReference>
<dbReference type="GO" id="GO:0006099">
    <property type="term" value="P:tricarboxylic acid cycle"/>
    <property type="evidence" value="ECO:0007669"/>
    <property type="project" value="UniProtKB-UniPathway"/>
</dbReference>
<evidence type="ECO:0000256" key="6">
    <source>
        <dbReference type="ARBA" id="ARBA00022485"/>
    </source>
</evidence>
<dbReference type="Proteomes" id="UP000266934">
    <property type="component" value="Chromosome"/>
</dbReference>
<dbReference type="InterPro" id="IPR025192">
    <property type="entry name" value="Succ_DH/fum_Rdtase_N"/>
</dbReference>
<dbReference type="GO" id="GO:0009055">
    <property type="term" value="F:electron transfer activity"/>
    <property type="evidence" value="ECO:0007669"/>
    <property type="project" value="InterPro"/>
</dbReference>
<keyword evidence="18" id="KW-1185">Reference proteome</keyword>
<comment type="cofactor">
    <cofactor evidence="14">
        <name>[2Fe-2S] cluster</name>
        <dbReference type="ChEBI" id="CHEBI:190135"/>
    </cofactor>
    <text evidence="14">Binds 1 [2Fe-2S] cluster.</text>
</comment>